<gene>
    <name evidence="18" type="ORF">DXH95_05445</name>
</gene>
<dbReference type="RefSeq" id="WP_115548390.1">
    <property type="nucleotide sequence ID" value="NZ_QRGP01000001.1"/>
</dbReference>
<feature type="transmembrane region" description="Helical" evidence="14">
    <location>
        <begin position="109"/>
        <end position="134"/>
    </location>
</feature>
<dbReference type="InterPro" id="IPR017232">
    <property type="entry name" value="NtrY"/>
</dbReference>
<dbReference type="SUPFAM" id="SSF47384">
    <property type="entry name" value="Homodimeric domain of signal transducing histidine kinase"/>
    <property type="match status" value="1"/>
</dbReference>
<keyword evidence="13 14" id="KW-0472">Membrane</keyword>
<feature type="domain" description="PAS" evidence="16">
    <location>
        <begin position="401"/>
        <end position="471"/>
    </location>
</feature>
<dbReference type="Gene3D" id="3.30.565.10">
    <property type="entry name" value="Histidine kinase-like ATPase, C-terminal domain"/>
    <property type="match status" value="1"/>
</dbReference>
<dbReference type="PIRSF" id="PIRSF037532">
    <property type="entry name" value="STHK_NtrY"/>
    <property type="match status" value="1"/>
</dbReference>
<dbReference type="Pfam" id="PF02518">
    <property type="entry name" value="HATPase_c"/>
    <property type="match status" value="1"/>
</dbReference>
<dbReference type="InterPro" id="IPR003661">
    <property type="entry name" value="HisK_dim/P_dom"/>
</dbReference>
<dbReference type="CDD" id="cd06225">
    <property type="entry name" value="HAMP"/>
    <property type="match status" value="1"/>
</dbReference>
<dbReference type="GO" id="GO:0005886">
    <property type="term" value="C:plasma membrane"/>
    <property type="evidence" value="ECO:0007669"/>
    <property type="project" value="UniProtKB-SubCell"/>
</dbReference>
<comment type="caution">
    <text evidence="18">The sequence shown here is derived from an EMBL/GenBank/DDBJ whole genome shotgun (WGS) entry which is preliminary data.</text>
</comment>
<dbReference type="InterPro" id="IPR036890">
    <property type="entry name" value="HATPase_C_sf"/>
</dbReference>
<keyword evidence="11 14" id="KW-1133">Transmembrane helix</keyword>
<evidence type="ECO:0000313" key="18">
    <source>
        <dbReference type="EMBL" id="RDV06843.1"/>
    </source>
</evidence>
<evidence type="ECO:0000256" key="3">
    <source>
        <dbReference type="ARBA" id="ARBA00012438"/>
    </source>
</evidence>
<dbReference type="InterPro" id="IPR003660">
    <property type="entry name" value="HAMP_dom"/>
</dbReference>
<dbReference type="AlphaFoldDB" id="A0A371BHG1"/>
<accession>A0A371BHG1</accession>
<dbReference type="PROSITE" id="PS50112">
    <property type="entry name" value="PAS"/>
    <property type="match status" value="1"/>
</dbReference>
<dbReference type="InterPro" id="IPR004358">
    <property type="entry name" value="Sig_transdc_His_kin-like_C"/>
</dbReference>
<dbReference type="SUPFAM" id="SSF55874">
    <property type="entry name" value="ATPase domain of HSP90 chaperone/DNA topoisomerase II/histidine kinase"/>
    <property type="match status" value="1"/>
</dbReference>
<sequence>MATAPVDIPQIAKSRFRQRLSAVAEWMGRAKQIRFLEVGSVLLLLSMAIATAFVLTRQGPQSEPLSPPVAAALLVANLLPATSLLMLAGRRLAIQRAKSDGEGEGSLHVRLVLIFSLLAAGPALLLAIFASVLFQSGVQFWFSNSAQGMLENAGALAQGYYEEKLRDVGDETVAMAGDIRYGLEQTQPNSPQFLSFYYDQVLRRKLSESAIVTVGEDGVQRTTIVASSEARKSDWISAADLKRLNSGEDLIVTAQPDRIVAVNRLFDKPKTYLYASRTVNVPSFTLGEKAQSVLADYREMESRSRYLQLQFNALLYIVSLLIIGIAVWVALLVADRLVQPVNRLVLAAQRIADGDLTVRVNDDDIRKDEVGFLAQSFNRMTERLENQTSNILNANKQLEDRRSFIETILESVSAAIVSVDPAGKIRLANKTAEAILSTDGNSIVGEQFDNVAPHLSELISEGRLQAVVQVGDGTEPRTFAVKIAKGEGGQVVTFEDITRQLSDQRQAAWSDVARRIAHEIKNPLTPIQLAAERLRRRFSKQVNEGNEIFEQLTGTIIRQVGDLRNIVDEFSSFARMPKPVFRDENLSDIVGHAVFLFEVSHTDITFDFAQAGKPFPMLADRRQLGQAVTNILKNAAESIRERLDKEGPDARGQIRVQIETDPRKIRVSFADNGKGLPDERDRIVEPYVTTRTTGSGLGLAIVKKIVEEHQGELVLEDNPDGGAVVTMCFDLELLQQFGGAHPIHEEQTKSERTD</sequence>
<organism evidence="18 19">
    <name type="scientific">Sphingorhabdus pulchriflava</name>
    <dbReference type="NCBI Taxonomy" id="2292257"/>
    <lineage>
        <taxon>Bacteria</taxon>
        <taxon>Pseudomonadati</taxon>
        <taxon>Pseudomonadota</taxon>
        <taxon>Alphaproteobacteria</taxon>
        <taxon>Sphingomonadales</taxon>
        <taxon>Sphingomonadaceae</taxon>
        <taxon>Sphingorhabdus</taxon>
    </lineage>
</organism>
<dbReference type="GO" id="GO:0005524">
    <property type="term" value="F:ATP binding"/>
    <property type="evidence" value="ECO:0007669"/>
    <property type="project" value="UniProtKB-KW"/>
</dbReference>
<dbReference type="InterPro" id="IPR000014">
    <property type="entry name" value="PAS"/>
</dbReference>
<keyword evidence="4" id="KW-1003">Cell membrane</keyword>
<evidence type="ECO:0000256" key="11">
    <source>
        <dbReference type="ARBA" id="ARBA00022989"/>
    </source>
</evidence>
<evidence type="ECO:0000256" key="14">
    <source>
        <dbReference type="SAM" id="Phobius"/>
    </source>
</evidence>
<keyword evidence="8" id="KW-0547">Nucleotide-binding</keyword>
<dbReference type="InterPro" id="IPR036097">
    <property type="entry name" value="HisK_dim/P_sf"/>
</dbReference>
<reference evidence="19" key="1">
    <citation type="submission" date="2018-08" db="EMBL/GenBank/DDBJ databases">
        <authorList>
            <person name="Kim S.-J."/>
            <person name="Jung G.-Y."/>
        </authorList>
    </citation>
    <scope>NUCLEOTIDE SEQUENCE [LARGE SCALE GENOMIC DNA]</scope>
    <source>
        <strain evidence="19">GY_G</strain>
    </source>
</reference>
<dbReference type="Gene3D" id="6.10.340.10">
    <property type="match status" value="1"/>
</dbReference>
<dbReference type="PANTHER" id="PTHR43065:SF10">
    <property type="entry name" value="PEROXIDE STRESS-ACTIVATED HISTIDINE KINASE MAK3"/>
    <property type="match status" value="1"/>
</dbReference>
<evidence type="ECO:0000256" key="1">
    <source>
        <dbReference type="ARBA" id="ARBA00000085"/>
    </source>
</evidence>
<dbReference type="EC" id="2.7.13.3" evidence="3"/>
<keyword evidence="7 14" id="KW-0812">Transmembrane</keyword>
<evidence type="ECO:0000256" key="9">
    <source>
        <dbReference type="ARBA" id="ARBA00022777"/>
    </source>
</evidence>
<evidence type="ECO:0000256" key="7">
    <source>
        <dbReference type="ARBA" id="ARBA00022692"/>
    </source>
</evidence>
<keyword evidence="5" id="KW-0597">Phosphoprotein</keyword>
<feature type="transmembrane region" description="Helical" evidence="14">
    <location>
        <begin position="313"/>
        <end position="334"/>
    </location>
</feature>
<keyword evidence="10" id="KW-0067">ATP-binding</keyword>
<dbReference type="Pfam" id="PF19312">
    <property type="entry name" value="NtrY_N"/>
    <property type="match status" value="1"/>
</dbReference>
<comment type="catalytic activity">
    <reaction evidence="1">
        <text>ATP + protein L-histidine = ADP + protein N-phospho-L-histidine.</text>
        <dbReference type="EC" id="2.7.13.3"/>
    </reaction>
</comment>
<evidence type="ECO:0000256" key="5">
    <source>
        <dbReference type="ARBA" id="ARBA00022553"/>
    </source>
</evidence>
<protein>
    <recommendedName>
        <fullName evidence="3">histidine kinase</fullName>
        <ecNumber evidence="3">2.7.13.3</ecNumber>
    </recommendedName>
</protein>
<dbReference type="Pfam" id="PF00672">
    <property type="entry name" value="HAMP"/>
    <property type="match status" value="1"/>
</dbReference>
<dbReference type="SMART" id="SM00387">
    <property type="entry name" value="HATPase_c"/>
    <property type="match status" value="1"/>
</dbReference>
<evidence type="ECO:0000256" key="6">
    <source>
        <dbReference type="ARBA" id="ARBA00022679"/>
    </source>
</evidence>
<dbReference type="Gene3D" id="1.10.287.130">
    <property type="match status" value="1"/>
</dbReference>
<evidence type="ECO:0000256" key="2">
    <source>
        <dbReference type="ARBA" id="ARBA00004651"/>
    </source>
</evidence>
<feature type="domain" description="Histidine kinase" evidence="15">
    <location>
        <begin position="515"/>
        <end position="733"/>
    </location>
</feature>
<dbReference type="SMART" id="SM00304">
    <property type="entry name" value="HAMP"/>
    <property type="match status" value="1"/>
</dbReference>
<dbReference type="InterPro" id="IPR035965">
    <property type="entry name" value="PAS-like_dom_sf"/>
</dbReference>
<dbReference type="InterPro" id="IPR045671">
    <property type="entry name" value="NtrY-like_N"/>
</dbReference>
<dbReference type="GO" id="GO:0000155">
    <property type="term" value="F:phosphorelay sensor kinase activity"/>
    <property type="evidence" value="ECO:0007669"/>
    <property type="project" value="InterPro"/>
</dbReference>
<evidence type="ECO:0000256" key="8">
    <source>
        <dbReference type="ARBA" id="ARBA00022741"/>
    </source>
</evidence>
<evidence type="ECO:0000256" key="10">
    <source>
        <dbReference type="ARBA" id="ARBA00022840"/>
    </source>
</evidence>
<dbReference type="Pfam" id="PF00512">
    <property type="entry name" value="HisKA"/>
    <property type="match status" value="1"/>
</dbReference>
<dbReference type="PROSITE" id="PS50109">
    <property type="entry name" value="HIS_KIN"/>
    <property type="match status" value="1"/>
</dbReference>
<name>A0A371BHG1_9SPHN</name>
<dbReference type="Gene3D" id="3.30.450.20">
    <property type="entry name" value="PAS domain"/>
    <property type="match status" value="1"/>
</dbReference>
<feature type="transmembrane region" description="Helical" evidence="14">
    <location>
        <begin position="35"/>
        <end position="56"/>
    </location>
</feature>
<dbReference type="SMART" id="SM00388">
    <property type="entry name" value="HisKA"/>
    <property type="match status" value="1"/>
</dbReference>
<evidence type="ECO:0000256" key="12">
    <source>
        <dbReference type="ARBA" id="ARBA00023012"/>
    </source>
</evidence>
<proteinExistence type="predicted"/>
<evidence type="ECO:0000313" key="19">
    <source>
        <dbReference type="Proteomes" id="UP000263833"/>
    </source>
</evidence>
<dbReference type="InterPro" id="IPR005467">
    <property type="entry name" value="His_kinase_dom"/>
</dbReference>
<dbReference type="PANTHER" id="PTHR43065">
    <property type="entry name" value="SENSOR HISTIDINE KINASE"/>
    <property type="match status" value="1"/>
</dbReference>
<evidence type="ECO:0000259" key="16">
    <source>
        <dbReference type="PROSITE" id="PS50112"/>
    </source>
</evidence>
<evidence type="ECO:0000256" key="13">
    <source>
        <dbReference type="ARBA" id="ARBA00023136"/>
    </source>
</evidence>
<keyword evidence="12" id="KW-0902">Two-component regulatory system</keyword>
<dbReference type="SUPFAM" id="SSF55785">
    <property type="entry name" value="PYP-like sensor domain (PAS domain)"/>
    <property type="match status" value="1"/>
</dbReference>
<comment type="subcellular location">
    <subcellularLocation>
        <location evidence="2">Cell membrane</location>
        <topology evidence="2">Multi-pass membrane protein</topology>
    </subcellularLocation>
</comment>
<evidence type="ECO:0000259" key="17">
    <source>
        <dbReference type="PROSITE" id="PS50885"/>
    </source>
</evidence>
<dbReference type="PRINTS" id="PR00344">
    <property type="entry name" value="BCTRLSENSOR"/>
</dbReference>
<keyword evidence="6" id="KW-0808">Transferase</keyword>
<dbReference type="CDD" id="cd00082">
    <property type="entry name" value="HisKA"/>
    <property type="match status" value="1"/>
</dbReference>
<keyword evidence="19" id="KW-1185">Reference proteome</keyword>
<keyword evidence="9" id="KW-0418">Kinase</keyword>
<dbReference type="PROSITE" id="PS50885">
    <property type="entry name" value="HAMP"/>
    <property type="match status" value="1"/>
</dbReference>
<evidence type="ECO:0000259" key="15">
    <source>
        <dbReference type="PROSITE" id="PS50109"/>
    </source>
</evidence>
<dbReference type="EMBL" id="QRGP01000001">
    <property type="protein sequence ID" value="RDV06843.1"/>
    <property type="molecule type" value="Genomic_DNA"/>
</dbReference>
<dbReference type="InterPro" id="IPR003594">
    <property type="entry name" value="HATPase_dom"/>
</dbReference>
<dbReference type="Pfam" id="PF13188">
    <property type="entry name" value="PAS_8"/>
    <property type="match status" value="1"/>
</dbReference>
<dbReference type="OrthoDB" id="9776727at2"/>
<feature type="domain" description="HAMP" evidence="17">
    <location>
        <begin position="335"/>
        <end position="389"/>
    </location>
</feature>
<dbReference type="Proteomes" id="UP000263833">
    <property type="component" value="Unassembled WGS sequence"/>
</dbReference>
<evidence type="ECO:0000256" key="4">
    <source>
        <dbReference type="ARBA" id="ARBA00022475"/>
    </source>
</evidence>
<dbReference type="SUPFAM" id="SSF158472">
    <property type="entry name" value="HAMP domain-like"/>
    <property type="match status" value="1"/>
</dbReference>